<keyword evidence="3" id="KW-1185">Reference proteome</keyword>
<evidence type="ECO:0000313" key="2">
    <source>
        <dbReference type="EMBL" id="GAA3396317.1"/>
    </source>
</evidence>
<accession>A0ABP6TAC2</accession>
<keyword evidence="1" id="KW-1133">Transmembrane helix</keyword>
<name>A0ABP6TAC2_9ACTN</name>
<sequence length="251" mass="26384">MVLEYEHGSAHSRWTDNGPILPMKTSGSVPRRGWVSPVAVAVTVLVFVAVALAIATRSGSADDSARSTDALTAPSQVSRLSEARQAEIAHGCGRSWNGNSSATGTIYNLVGLPSYGWVLIYAPGYTVVCELNGEGGPYNAGGGETTPAELALVDVPYQIDHDEGGIREDEANPGGYRVIAGRVPPEVDSIRITLTNRVASTRTNNGTFLICFNYNDGDWLWGGPPRIEAFTDGPSGGAVAVPSGGPAARWR</sequence>
<dbReference type="Proteomes" id="UP001501676">
    <property type="component" value="Unassembled WGS sequence"/>
</dbReference>
<keyword evidence="1" id="KW-0472">Membrane</keyword>
<organism evidence="2 3">
    <name type="scientific">Cryptosporangium minutisporangium</name>
    <dbReference type="NCBI Taxonomy" id="113569"/>
    <lineage>
        <taxon>Bacteria</taxon>
        <taxon>Bacillati</taxon>
        <taxon>Actinomycetota</taxon>
        <taxon>Actinomycetes</taxon>
        <taxon>Cryptosporangiales</taxon>
        <taxon>Cryptosporangiaceae</taxon>
        <taxon>Cryptosporangium</taxon>
    </lineage>
</organism>
<evidence type="ECO:0008006" key="4">
    <source>
        <dbReference type="Google" id="ProtNLM"/>
    </source>
</evidence>
<comment type="caution">
    <text evidence="2">The sequence shown here is derived from an EMBL/GenBank/DDBJ whole genome shotgun (WGS) entry which is preliminary data.</text>
</comment>
<evidence type="ECO:0000313" key="3">
    <source>
        <dbReference type="Proteomes" id="UP001501676"/>
    </source>
</evidence>
<dbReference type="EMBL" id="BAAAYN010000055">
    <property type="protein sequence ID" value="GAA3396317.1"/>
    <property type="molecule type" value="Genomic_DNA"/>
</dbReference>
<reference evidence="3" key="1">
    <citation type="journal article" date="2019" name="Int. J. Syst. Evol. Microbiol.">
        <title>The Global Catalogue of Microorganisms (GCM) 10K type strain sequencing project: providing services to taxonomists for standard genome sequencing and annotation.</title>
        <authorList>
            <consortium name="The Broad Institute Genomics Platform"/>
            <consortium name="The Broad Institute Genome Sequencing Center for Infectious Disease"/>
            <person name="Wu L."/>
            <person name="Ma J."/>
        </authorList>
    </citation>
    <scope>NUCLEOTIDE SEQUENCE [LARGE SCALE GENOMIC DNA]</scope>
    <source>
        <strain evidence="3">JCM 9458</strain>
    </source>
</reference>
<protein>
    <recommendedName>
        <fullName evidence="4">DUF4232 domain-containing protein</fullName>
    </recommendedName>
</protein>
<evidence type="ECO:0000256" key="1">
    <source>
        <dbReference type="SAM" id="Phobius"/>
    </source>
</evidence>
<gene>
    <name evidence="2" type="ORF">GCM10020369_72560</name>
</gene>
<proteinExistence type="predicted"/>
<keyword evidence="1" id="KW-0812">Transmembrane</keyword>
<feature type="transmembrane region" description="Helical" evidence="1">
    <location>
        <begin position="34"/>
        <end position="56"/>
    </location>
</feature>